<keyword evidence="15" id="KW-1185">Reference proteome</keyword>
<keyword evidence="10" id="KW-0131">Cell cycle</keyword>
<dbReference type="FunFam" id="3.40.50.300:FF:000278">
    <property type="entry name" value="Structural maintenance of chromosomes 2"/>
    <property type="match status" value="1"/>
</dbReference>
<keyword evidence="3" id="KW-0132">Cell division</keyword>
<dbReference type="Gene3D" id="3.30.70.1620">
    <property type="match status" value="1"/>
</dbReference>
<dbReference type="RefSeq" id="XP_067551288.1">
    <property type="nucleotide sequence ID" value="XM_067689993.1"/>
</dbReference>
<dbReference type="InterPro" id="IPR027120">
    <property type="entry name" value="Smc2_ABC"/>
</dbReference>
<evidence type="ECO:0000256" key="2">
    <source>
        <dbReference type="ARBA" id="ARBA00005231"/>
    </source>
</evidence>
<evidence type="ECO:0000256" key="1">
    <source>
        <dbReference type="ARBA" id="ARBA00004123"/>
    </source>
</evidence>
<keyword evidence="6" id="KW-0067">ATP-binding</keyword>
<feature type="domain" description="SMC hinge" evidence="13">
    <location>
        <begin position="522"/>
        <end position="643"/>
    </location>
</feature>
<dbReference type="PIRSF" id="PIRSF005719">
    <property type="entry name" value="SMC"/>
    <property type="match status" value="1"/>
</dbReference>
<dbReference type="Gene3D" id="1.20.1060.20">
    <property type="match status" value="1"/>
</dbReference>
<evidence type="ECO:0000313" key="14">
    <source>
        <dbReference type="EMBL" id="KAG5422172.1"/>
    </source>
</evidence>
<evidence type="ECO:0000256" key="9">
    <source>
        <dbReference type="ARBA" id="ARBA00023242"/>
    </source>
</evidence>
<keyword evidence="9 11" id="KW-0539">Nucleus</keyword>
<evidence type="ECO:0000256" key="5">
    <source>
        <dbReference type="ARBA" id="ARBA00022776"/>
    </source>
</evidence>
<organism evidence="14 15">
    <name type="scientific">Candida metapsilosis</name>
    <dbReference type="NCBI Taxonomy" id="273372"/>
    <lineage>
        <taxon>Eukaryota</taxon>
        <taxon>Fungi</taxon>
        <taxon>Dikarya</taxon>
        <taxon>Ascomycota</taxon>
        <taxon>Saccharomycotina</taxon>
        <taxon>Pichiomycetes</taxon>
        <taxon>Debaryomycetaceae</taxon>
        <taxon>Candida/Lodderomyces clade</taxon>
        <taxon>Candida</taxon>
    </lineage>
</organism>
<dbReference type="SUPFAM" id="SSF75553">
    <property type="entry name" value="Smc hinge domain"/>
    <property type="match status" value="1"/>
</dbReference>
<evidence type="ECO:0000256" key="6">
    <source>
        <dbReference type="ARBA" id="ARBA00022840"/>
    </source>
</evidence>
<dbReference type="Proteomes" id="UP000669133">
    <property type="component" value="Unassembled WGS sequence"/>
</dbReference>
<dbReference type="GO" id="GO:0005524">
    <property type="term" value="F:ATP binding"/>
    <property type="evidence" value="ECO:0007669"/>
    <property type="project" value="UniProtKB-KW"/>
</dbReference>
<keyword evidence="5" id="KW-0498">Mitosis</keyword>
<reference evidence="14 15" key="1">
    <citation type="submission" date="2020-12" db="EMBL/GenBank/DDBJ databases">
        <title>Effect of drift, selection, and recombination on the evolution of hybrid genomes in Candida yeast pathogens.</title>
        <authorList>
            <person name="Mixao V."/>
            <person name="Ksiezopolska E."/>
            <person name="Saus E."/>
            <person name="Boekhout T."/>
            <person name="Gacser A."/>
            <person name="Gabaldon T."/>
        </authorList>
    </citation>
    <scope>NUCLEOTIDE SEQUENCE [LARGE SCALE GENOMIC DNA]</scope>
    <source>
        <strain evidence="14 15">BP57</strain>
    </source>
</reference>
<evidence type="ECO:0000313" key="15">
    <source>
        <dbReference type="Proteomes" id="UP000669133"/>
    </source>
</evidence>
<accession>A0A8H7ZHJ3</accession>
<keyword evidence="4" id="KW-0547">Nucleotide-binding</keyword>
<dbReference type="CDD" id="cd03273">
    <property type="entry name" value="ABC_SMC2_euk"/>
    <property type="match status" value="1"/>
</dbReference>
<evidence type="ECO:0000256" key="3">
    <source>
        <dbReference type="ARBA" id="ARBA00022618"/>
    </source>
</evidence>
<dbReference type="Gene3D" id="3.40.50.300">
    <property type="entry name" value="P-loop containing nucleotide triphosphate hydrolases"/>
    <property type="match status" value="2"/>
</dbReference>
<evidence type="ECO:0000256" key="11">
    <source>
        <dbReference type="PIRNR" id="PIRNR005719"/>
    </source>
</evidence>
<evidence type="ECO:0000256" key="7">
    <source>
        <dbReference type="ARBA" id="ARBA00023054"/>
    </source>
</evidence>
<evidence type="ECO:0000256" key="12">
    <source>
        <dbReference type="SAM" id="Coils"/>
    </source>
</evidence>
<keyword evidence="8" id="KW-0226">DNA condensation</keyword>
<dbReference type="GO" id="GO:0007076">
    <property type="term" value="P:mitotic chromosome condensation"/>
    <property type="evidence" value="ECO:0007669"/>
    <property type="project" value="UniProtKB-ARBA"/>
</dbReference>
<dbReference type="InterPro" id="IPR024704">
    <property type="entry name" value="SMC"/>
</dbReference>
<gene>
    <name evidence="14" type="ORF">I9W82_001267</name>
</gene>
<dbReference type="SUPFAM" id="SSF52540">
    <property type="entry name" value="P-loop containing nucleoside triphosphate hydrolases"/>
    <property type="match status" value="1"/>
</dbReference>
<comment type="subcellular location">
    <subcellularLocation>
        <location evidence="1 11">Nucleus</location>
    </subcellularLocation>
</comment>
<feature type="coiled-coil region" evidence="12">
    <location>
        <begin position="253"/>
        <end position="381"/>
    </location>
</feature>
<dbReference type="InterPro" id="IPR027417">
    <property type="entry name" value="P-loop_NTPase"/>
</dbReference>
<proteinExistence type="inferred from homology"/>
<evidence type="ECO:0000256" key="4">
    <source>
        <dbReference type="ARBA" id="ARBA00022741"/>
    </source>
</evidence>
<dbReference type="Pfam" id="PF06470">
    <property type="entry name" value="SMC_hinge"/>
    <property type="match status" value="1"/>
</dbReference>
<dbReference type="Gene3D" id="1.10.287.1490">
    <property type="match status" value="1"/>
</dbReference>
<dbReference type="InterPro" id="IPR003395">
    <property type="entry name" value="RecF/RecN/SMC_N"/>
</dbReference>
<keyword evidence="7 12" id="KW-0175">Coiled coil</keyword>
<dbReference type="InterPro" id="IPR036277">
    <property type="entry name" value="SMC_hinge_sf"/>
</dbReference>
<feature type="coiled-coil region" evidence="12">
    <location>
        <begin position="748"/>
        <end position="1032"/>
    </location>
</feature>
<dbReference type="EMBL" id="JAEOAQ010000001">
    <property type="protein sequence ID" value="KAG5422172.1"/>
    <property type="molecule type" value="Genomic_DNA"/>
</dbReference>
<dbReference type="Pfam" id="PF02463">
    <property type="entry name" value="SMC_N"/>
    <property type="match status" value="1"/>
</dbReference>
<dbReference type="PANTHER" id="PTHR43977">
    <property type="entry name" value="STRUCTURAL MAINTENANCE OF CHROMOSOMES PROTEIN 3"/>
    <property type="match status" value="1"/>
</dbReference>
<dbReference type="SMART" id="SM00968">
    <property type="entry name" value="SMC_hinge"/>
    <property type="match status" value="1"/>
</dbReference>
<dbReference type="GO" id="GO:0051301">
    <property type="term" value="P:cell division"/>
    <property type="evidence" value="ECO:0007669"/>
    <property type="project" value="UniProtKB-KW"/>
</dbReference>
<dbReference type="OrthoDB" id="10255539at2759"/>
<dbReference type="FunFam" id="3.40.50.300:FF:000385">
    <property type="entry name" value="Structural maintenance of chromosomes 2"/>
    <property type="match status" value="1"/>
</dbReference>
<sequence>MKVEELIIDGFKSYATRTVISGWDASFNAITGLNGSGKSNILDAICFVLGISSMQTVRASNLQDLIYKRGQAGVTKASVTIVFNNSEISKSPIGFETCTTISVTRQIILGGTSKYLINGHKAQQQTVLSLFQSVQLNINNPNFLIMQGKITKVLNMRPSEILSLIEEAAGTRTFEEKKGKAKKVMAKKDSKLKEIKTLLTEEIEPKFEKFRNDKRVYIEFKNTETALEKHRRVVTAFEYSKLTQLFTNNSEFTAQHENKIAELHLEVDKLTHEISNLNQDLQQVREAREANMKKNGKINEMEHQESKMANELERLRTKRGLIAEELTNEKDKLESLIQRRQELENTLKESELSFKEHENKHEASKRELALLKEQFERKQELLAGLSTGLSSKGGVSTGYASQLSEVKNKHSSSLNQIEQNKLKIEHLTQGLKADEPKLAKAKEEYDRFMVNVKSIEREIEDKETELAKSTGSTTINIDQIRQREAELKSRQDKLIRELNYMKQNLRGLDFYYERPYPNFDDSLVQGVVAQLFDLPESSSDKAIALQTCAGGRLYNVVVKTSEVASQLLERGRLRKRVTMIPLDKINPNVLGAAVVERAQQIAPGKVELALNLIDYDKEIHKAMQYVFGTTFICADPDAAKKVTFDPQVRTRSITVEGDTYDPEGNISGGSRRNNTALLLALKDYNKVLKQLNVVDDELYQIKEDIDNWERGMKATSGMRKEIEMKKYELSLLQRKLENNQASSFLRSNEERKQQIESLTKEIEQLESDCVQFEKEIKQIEKDMQEFNSDKGGKISQLKHEIKESKSILDKKQKEMALQTENFQVLQWETEQQQTELKDIETQLSNTEKNINDLKSKDSQDEHDQVTLERELAIVKAQVEEEKASLAGLDEELNELTKVIASKTKRAENLKVKIKSINFELEKSRNATTDLRKRLDQIMNDHEWVLDMRAVDHEVSEHRNLNFDEAKEQLVQLEEKFQTMRRKVNVNVISMIEENEKREASLKLKIKTIEKDKNKIESTIEKLNGEIRKALNGTYQKVSEDFGQIFADLLPGSFAKLVPVNMMDVTEGLEVKVKLGPVWKNSLLELSGGQRSLIALSLIMALLQFNPAPMYILDEVDAALDLSHTQNIGHLIKTRFKGSQFIVVSLKEGMFTNANRVFRTRFQDGTSVVSVM</sequence>
<dbReference type="AlphaFoldDB" id="A0A8H7ZHJ3"/>
<feature type="coiled-coil region" evidence="12">
    <location>
        <begin position="438"/>
        <end position="497"/>
    </location>
</feature>
<name>A0A8H7ZHJ3_9ASCO</name>
<evidence type="ECO:0000256" key="10">
    <source>
        <dbReference type="ARBA" id="ARBA00023306"/>
    </source>
</evidence>
<dbReference type="InterPro" id="IPR010935">
    <property type="entry name" value="SMC_hinge"/>
</dbReference>
<evidence type="ECO:0000256" key="8">
    <source>
        <dbReference type="ARBA" id="ARBA00023067"/>
    </source>
</evidence>
<comment type="caution">
    <text evidence="14">The sequence shown here is derived from an EMBL/GenBank/DDBJ whole genome shotgun (WGS) entry which is preliminary data.</text>
</comment>
<comment type="similarity">
    <text evidence="2">Belongs to the SMC family. SMC2 subfamily.</text>
</comment>
<dbReference type="GO" id="GO:0016887">
    <property type="term" value="F:ATP hydrolysis activity"/>
    <property type="evidence" value="ECO:0007669"/>
    <property type="project" value="InterPro"/>
</dbReference>
<evidence type="ECO:0000259" key="13">
    <source>
        <dbReference type="SMART" id="SM00968"/>
    </source>
</evidence>
<dbReference type="GO" id="GO:0005694">
    <property type="term" value="C:chromosome"/>
    <property type="evidence" value="ECO:0007669"/>
    <property type="project" value="InterPro"/>
</dbReference>
<dbReference type="GO" id="GO:0005634">
    <property type="term" value="C:nucleus"/>
    <property type="evidence" value="ECO:0007669"/>
    <property type="project" value="UniProtKB-SubCell"/>
</dbReference>
<dbReference type="GeneID" id="93649896"/>
<protein>
    <recommendedName>
        <fullName evidence="11">Structural maintenance of chromosomes protein</fullName>
    </recommendedName>
</protein>